<proteinExistence type="predicted"/>
<accession>A0A533QJI4</accession>
<evidence type="ECO:0000313" key="1">
    <source>
        <dbReference type="EMBL" id="TLD40720.1"/>
    </source>
</evidence>
<name>A0A533QJI4_9BACT</name>
<comment type="caution">
    <text evidence="1">The sequence shown here is derived from an EMBL/GenBank/DDBJ whole genome shotgun (WGS) entry which is preliminary data.</text>
</comment>
<dbReference type="EMBL" id="SULG01000084">
    <property type="protein sequence ID" value="TLD40720.1"/>
    <property type="molecule type" value="Genomic_DNA"/>
</dbReference>
<reference evidence="1 2" key="1">
    <citation type="submission" date="2019-04" db="EMBL/GenBank/DDBJ databases">
        <title>Genome of a novel bacterium Candidatus Jettenia ecosi reconstructed from metagenome of an anammox bioreactor.</title>
        <authorList>
            <person name="Mardanov A.V."/>
            <person name="Beletsky A.V."/>
            <person name="Ravin N.V."/>
            <person name="Botchkova E.A."/>
            <person name="Litti Y.V."/>
            <person name="Nozhevnikova A.N."/>
        </authorList>
    </citation>
    <scope>NUCLEOTIDE SEQUENCE [LARGE SCALE GENOMIC DNA]</scope>
    <source>
        <strain evidence="1">J2</strain>
    </source>
</reference>
<gene>
    <name evidence="1" type="ORF">JETT_3013</name>
</gene>
<protein>
    <submittedName>
        <fullName evidence="1">Uncharacterized protein</fullName>
    </submittedName>
</protein>
<organism evidence="1 2">
    <name type="scientific">Candidatus Jettenia ecosi</name>
    <dbReference type="NCBI Taxonomy" id="2494326"/>
    <lineage>
        <taxon>Bacteria</taxon>
        <taxon>Pseudomonadati</taxon>
        <taxon>Planctomycetota</taxon>
        <taxon>Candidatus Brocadiia</taxon>
        <taxon>Candidatus Brocadiales</taxon>
        <taxon>Candidatus Brocadiaceae</taxon>
        <taxon>Candidatus Jettenia</taxon>
    </lineage>
</organism>
<dbReference type="AlphaFoldDB" id="A0A533QJI4"/>
<sequence length="51" mass="6211">MINVRILFEKILYPFGMRLALLAFSFCFEKIVRYFNNFSRCMLLYSLINLH</sequence>
<evidence type="ECO:0000313" key="2">
    <source>
        <dbReference type="Proteomes" id="UP000319783"/>
    </source>
</evidence>
<dbReference type="Proteomes" id="UP000319783">
    <property type="component" value="Unassembled WGS sequence"/>
</dbReference>